<accession>A0A1E4TNX7</accession>
<evidence type="ECO:0000313" key="3">
    <source>
        <dbReference type="EMBL" id="ODV93460.1"/>
    </source>
</evidence>
<feature type="region of interest" description="Disordered" evidence="1">
    <location>
        <begin position="75"/>
        <end position="149"/>
    </location>
</feature>
<name>A0A1E4TNX7_PACTA</name>
<reference evidence="4" key="1">
    <citation type="submission" date="2016-05" db="EMBL/GenBank/DDBJ databases">
        <title>Comparative genomics of biotechnologically important yeasts.</title>
        <authorList>
            <consortium name="DOE Joint Genome Institute"/>
            <person name="Riley R."/>
            <person name="Haridas S."/>
            <person name="Wolfe K.H."/>
            <person name="Lopes M.R."/>
            <person name="Hittinger C.T."/>
            <person name="Goker M."/>
            <person name="Salamov A."/>
            <person name="Wisecaver J."/>
            <person name="Long T.M."/>
            <person name="Aerts A.L."/>
            <person name="Barry K."/>
            <person name="Choi C."/>
            <person name="Clum A."/>
            <person name="Coughlan A.Y."/>
            <person name="Deshpande S."/>
            <person name="Douglass A.P."/>
            <person name="Hanson S.J."/>
            <person name="Klenk H.-P."/>
            <person name="Labutti K."/>
            <person name="Lapidus A."/>
            <person name="Lindquist E."/>
            <person name="Lipzen A."/>
            <person name="Meier-Kolthoff J.P."/>
            <person name="Ohm R.A."/>
            <person name="Otillar R.P."/>
            <person name="Pangilinan J."/>
            <person name="Peng Y."/>
            <person name="Rokas A."/>
            <person name="Rosa C.A."/>
            <person name="Scheuner C."/>
            <person name="Sibirny A.A."/>
            <person name="Slot J.C."/>
            <person name="Stielow J.B."/>
            <person name="Sun H."/>
            <person name="Kurtzman C.P."/>
            <person name="Blackwell M."/>
            <person name="Grigoriev I.V."/>
            <person name="Jeffries T.W."/>
        </authorList>
    </citation>
    <scope>NUCLEOTIDE SEQUENCE [LARGE SCALE GENOMIC DNA]</scope>
    <source>
        <strain evidence="4">NRRL Y-2460</strain>
    </source>
</reference>
<feature type="region of interest" description="Disordered" evidence="1">
    <location>
        <begin position="202"/>
        <end position="224"/>
    </location>
</feature>
<evidence type="ECO:0000256" key="2">
    <source>
        <dbReference type="SAM" id="SignalP"/>
    </source>
</evidence>
<proteinExistence type="predicted"/>
<feature type="chain" id="PRO_5009163326" evidence="2">
    <location>
        <begin position="24"/>
        <end position="396"/>
    </location>
</feature>
<dbReference type="AlphaFoldDB" id="A0A1E4TNX7"/>
<feature type="signal peptide" evidence="2">
    <location>
        <begin position="1"/>
        <end position="23"/>
    </location>
</feature>
<feature type="compositionally biased region" description="Acidic residues" evidence="1">
    <location>
        <begin position="128"/>
        <end position="143"/>
    </location>
</feature>
<dbReference type="Proteomes" id="UP000094236">
    <property type="component" value="Unassembled WGS sequence"/>
</dbReference>
<feature type="region of interest" description="Disordered" evidence="1">
    <location>
        <begin position="241"/>
        <end position="276"/>
    </location>
</feature>
<protein>
    <submittedName>
        <fullName evidence="3">Uncharacterized protein</fullName>
    </submittedName>
</protein>
<keyword evidence="2" id="KW-0732">Signal</keyword>
<keyword evidence="4" id="KW-1185">Reference proteome</keyword>
<feature type="compositionally biased region" description="Basic and acidic residues" evidence="1">
    <location>
        <begin position="248"/>
        <end position="276"/>
    </location>
</feature>
<gene>
    <name evidence="3" type="ORF">PACTADRAFT_5242</name>
</gene>
<evidence type="ECO:0000313" key="4">
    <source>
        <dbReference type="Proteomes" id="UP000094236"/>
    </source>
</evidence>
<evidence type="ECO:0000256" key="1">
    <source>
        <dbReference type="SAM" id="MobiDB-lite"/>
    </source>
</evidence>
<organism evidence="3 4">
    <name type="scientific">Pachysolen tannophilus NRRL Y-2460</name>
    <dbReference type="NCBI Taxonomy" id="669874"/>
    <lineage>
        <taxon>Eukaryota</taxon>
        <taxon>Fungi</taxon>
        <taxon>Dikarya</taxon>
        <taxon>Ascomycota</taxon>
        <taxon>Saccharomycotina</taxon>
        <taxon>Pichiomycetes</taxon>
        <taxon>Pachysolenaceae</taxon>
        <taxon>Pachysolen</taxon>
    </lineage>
</organism>
<sequence length="396" mass="44194">MKLFKILAPIILIGTENLSFSSAAAINSDVENFEGFSPEKRFWGTKQQVLSAGNPFVALNMKREEEQDVLNVEASSNEVDFIPQSQETQGTQEEENLVSEKSNDQDFSSVSEDSNEFLAQKQVQPEVQDQDQEQFEAQSEVEEAAPQAQAEAEVQAQVQGQIVKAGGLQENQVTASANVKWPSFLDKFLNPVKEATEAIIGENESDCGESTTDEGSKSTESKFGKTIPDYFDLNNGDAYNHDEDDCNESDHHHHHSEEEAAECGEHGTYRRRRREGDETYNDRHVFSGLTAEEEEQQKLAKKENILESDKIVLPSNLISNDPSEAIPFVKQKLYEVAPKVKLEPRQFKFSNATSTNITRVNSTSQDLESSANKAAFSENFYLTVGSIAITGFFAYF</sequence>
<dbReference type="EMBL" id="KV454018">
    <property type="protein sequence ID" value="ODV93460.1"/>
    <property type="molecule type" value="Genomic_DNA"/>
</dbReference>
<feature type="compositionally biased region" description="Basic and acidic residues" evidence="1">
    <location>
        <begin position="214"/>
        <end position="223"/>
    </location>
</feature>